<evidence type="ECO:0000313" key="9">
    <source>
        <dbReference type="Proteomes" id="UP000515145"/>
    </source>
</evidence>
<dbReference type="InterPro" id="IPR005173">
    <property type="entry name" value="DMA"/>
</dbReference>
<comment type="subcellular location">
    <subcellularLocation>
        <location evidence="6">Nucleus</location>
    </subcellularLocation>
</comment>
<dbReference type="SUPFAM" id="SSF82927">
    <property type="entry name" value="Cysteine-rich DNA binding domain, (DM domain)"/>
    <property type="match status" value="1"/>
</dbReference>
<dbReference type="PROSITE" id="PS50809">
    <property type="entry name" value="DM_2"/>
    <property type="match status" value="1"/>
</dbReference>
<evidence type="ECO:0000256" key="1">
    <source>
        <dbReference type="ARBA" id="ARBA00006834"/>
    </source>
</evidence>
<evidence type="ECO:0000256" key="6">
    <source>
        <dbReference type="PROSITE-ProRule" id="PRU00070"/>
    </source>
</evidence>
<dbReference type="InterPro" id="IPR036407">
    <property type="entry name" value="DM_DNA-bd_sf"/>
</dbReference>
<dbReference type="OrthoDB" id="9942608at2759"/>
<proteinExistence type="inferred from homology"/>
<dbReference type="InterPro" id="IPR046472">
    <property type="entry name" value="DMRT5_1_DMB_dom"/>
</dbReference>
<keyword evidence="9" id="KW-1185">Reference proteome</keyword>
<dbReference type="Proteomes" id="UP000515145">
    <property type="component" value="Chromosome 18"/>
</dbReference>
<feature type="compositionally biased region" description="Basic and acidic residues" evidence="7">
    <location>
        <begin position="237"/>
        <end position="251"/>
    </location>
</feature>
<comment type="similarity">
    <text evidence="1">Belongs to the DMRT family.</text>
</comment>
<name>A0A6P7K8I6_9TELE</name>
<dbReference type="Pfam" id="PF20624">
    <property type="entry name" value="DMRT5_DMB"/>
    <property type="match status" value="1"/>
</dbReference>
<dbReference type="AlphaFoldDB" id="A0A6P7K8I6"/>
<evidence type="ECO:0000256" key="4">
    <source>
        <dbReference type="ARBA" id="ARBA00023125"/>
    </source>
</evidence>
<organism evidence="9 10">
    <name type="scientific">Parambassis ranga</name>
    <name type="common">Indian glassy fish</name>
    <dbReference type="NCBI Taxonomy" id="210632"/>
    <lineage>
        <taxon>Eukaryota</taxon>
        <taxon>Metazoa</taxon>
        <taxon>Chordata</taxon>
        <taxon>Craniata</taxon>
        <taxon>Vertebrata</taxon>
        <taxon>Euteleostomi</taxon>
        <taxon>Actinopterygii</taxon>
        <taxon>Neopterygii</taxon>
        <taxon>Teleostei</taxon>
        <taxon>Neoteleostei</taxon>
        <taxon>Acanthomorphata</taxon>
        <taxon>Ovalentaria</taxon>
        <taxon>Ambassidae</taxon>
        <taxon>Parambassis</taxon>
    </lineage>
</organism>
<accession>A0A6P7K8I6</accession>
<keyword evidence="4 6" id="KW-0238">DNA-binding</keyword>
<dbReference type="RefSeq" id="XP_028284867.1">
    <property type="nucleotide sequence ID" value="XM_028429066.1"/>
</dbReference>
<dbReference type="InterPro" id="IPR001275">
    <property type="entry name" value="DM_DNA-bd"/>
</dbReference>
<dbReference type="Gene3D" id="4.10.1040.10">
    <property type="entry name" value="DM DNA-binding domain"/>
    <property type="match status" value="1"/>
</dbReference>
<dbReference type="InterPro" id="IPR026607">
    <property type="entry name" value="DMRT"/>
</dbReference>
<dbReference type="Pfam" id="PF00751">
    <property type="entry name" value="DM"/>
    <property type="match status" value="1"/>
</dbReference>
<evidence type="ECO:0000256" key="3">
    <source>
        <dbReference type="ARBA" id="ARBA00022833"/>
    </source>
</evidence>
<reference evidence="10" key="1">
    <citation type="submission" date="2025-08" db="UniProtKB">
        <authorList>
            <consortium name="RefSeq"/>
        </authorList>
    </citation>
    <scope>IDENTIFICATION</scope>
</reference>
<gene>
    <name evidence="10" type="primary">LOC114450733</name>
</gene>
<dbReference type="SMART" id="SM00301">
    <property type="entry name" value="DM"/>
    <property type="match status" value="1"/>
</dbReference>
<feature type="DNA-binding region" description="DM" evidence="6">
    <location>
        <begin position="53"/>
        <end position="100"/>
    </location>
</feature>
<dbReference type="PANTHER" id="PTHR12322:SF71">
    <property type="entry name" value="DOUBLESEX- AND MAB-3-RELATED TRANSCRIPTION FACTOR A1"/>
    <property type="match status" value="1"/>
</dbReference>
<dbReference type="GO" id="GO:0005634">
    <property type="term" value="C:nucleus"/>
    <property type="evidence" value="ECO:0007669"/>
    <property type="project" value="UniProtKB-SubCell"/>
</dbReference>
<dbReference type="GeneID" id="114450733"/>
<dbReference type="PANTHER" id="PTHR12322">
    <property type="entry name" value="DOUBLESEX AND MAB-3 RELATED TRANSCRIPTION FACTOR DMRT"/>
    <property type="match status" value="1"/>
</dbReference>
<feature type="compositionally biased region" description="Low complexity" evidence="7">
    <location>
        <begin position="10"/>
        <end position="22"/>
    </location>
</feature>
<dbReference type="InParanoid" id="A0A6P7K8I6"/>
<dbReference type="PROSITE" id="PS40000">
    <property type="entry name" value="DM_1"/>
    <property type="match status" value="1"/>
</dbReference>
<dbReference type="GO" id="GO:0046872">
    <property type="term" value="F:metal ion binding"/>
    <property type="evidence" value="ECO:0007669"/>
    <property type="project" value="UniProtKB-KW"/>
</dbReference>
<evidence type="ECO:0000256" key="5">
    <source>
        <dbReference type="ARBA" id="ARBA00023242"/>
    </source>
</evidence>
<evidence type="ECO:0000259" key="8">
    <source>
        <dbReference type="PROSITE" id="PS50809"/>
    </source>
</evidence>
<feature type="region of interest" description="Disordered" evidence="7">
    <location>
        <begin position="1"/>
        <end position="23"/>
    </location>
</feature>
<dbReference type="GO" id="GO:0007548">
    <property type="term" value="P:sex differentiation"/>
    <property type="evidence" value="ECO:0007669"/>
    <property type="project" value="TreeGrafter"/>
</dbReference>
<dbReference type="FunFam" id="4.10.1040.10:FF:000001">
    <property type="entry name" value="doublesex- and mab-3-related transcription factor 1"/>
    <property type="match status" value="1"/>
</dbReference>
<keyword evidence="2 6" id="KW-0479">Metal-binding</keyword>
<dbReference type="GO" id="GO:0000981">
    <property type="term" value="F:DNA-binding transcription factor activity, RNA polymerase II-specific"/>
    <property type="evidence" value="ECO:0007669"/>
    <property type="project" value="TreeGrafter"/>
</dbReference>
<dbReference type="Pfam" id="PF03474">
    <property type="entry name" value="DMA"/>
    <property type="match status" value="1"/>
</dbReference>
<protein>
    <submittedName>
        <fullName evidence="10">Doublesex- and mab-3-related transcription factor A1-like</fullName>
    </submittedName>
</protein>
<dbReference type="GO" id="GO:0000978">
    <property type="term" value="F:RNA polymerase II cis-regulatory region sequence-specific DNA binding"/>
    <property type="evidence" value="ECO:0007669"/>
    <property type="project" value="TreeGrafter"/>
</dbReference>
<evidence type="ECO:0000256" key="7">
    <source>
        <dbReference type="SAM" id="MobiDB-lite"/>
    </source>
</evidence>
<keyword evidence="5 6" id="KW-0539">Nucleus</keyword>
<keyword evidence="3 6" id="KW-0862">Zinc</keyword>
<dbReference type="CDD" id="cd14417">
    <property type="entry name" value="CUE_DMA_DMRTA1"/>
    <property type="match status" value="1"/>
</dbReference>
<sequence length="416" mass="45021">MESRIRPLGLTGPTATSPLSSLPVPPSLLRPPPLFLRTCNPTLERGYPRTPKCARCRNHGVVSALKGHKRFCRWRDCVCAKCTLIAERQRVMAAQVALRRQQAQEESEAREIRLLYPAPGIGGEAGIPQGTPLGAGVPPSTSNTPAAPCFDVFGSEKQKDEGKLGKYNFYMGRPLFAPHGARLSPPNDNTELSPKDKATSLAGDSGSASPISDQRSDHTESPQRTLSSASDLESGSESERPKEYPSLDRDPTDIMAKIFPLQKRDTLESMVRTCKGDIVRSIEMMLSSKENKMDSDSMSTSNLPGALRPSAGLPGALGSLGNKSAFSPLHIPQSAGGDSLYGLGPRLGLNPLRLAYSSANAGFMSPYMTSGLMPVFPLRPPLDSYSFPGMFRDFTYLQSKESVCNTGLYTRLNNEK</sequence>
<feature type="region of interest" description="Disordered" evidence="7">
    <location>
        <begin position="179"/>
        <end position="251"/>
    </location>
</feature>
<feature type="region of interest" description="Disordered" evidence="7">
    <location>
        <begin position="290"/>
        <end position="310"/>
    </location>
</feature>
<feature type="domain" description="DM" evidence="8">
    <location>
        <begin position="53"/>
        <end position="100"/>
    </location>
</feature>
<evidence type="ECO:0000256" key="2">
    <source>
        <dbReference type="ARBA" id="ARBA00022723"/>
    </source>
</evidence>
<evidence type="ECO:0000313" key="10">
    <source>
        <dbReference type="RefSeq" id="XP_028284867.1"/>
    </source>
</evidence>